<dbReference type="PANTHER" id="PTHR13061:SF29">
    <property type="entry name" value="GAMMA CARBONIC ANHYDRASE-LIKE 1, MITOCHONDRIAL-RELATED"/>
    <property type="match status" value="1"/>
</dbReference>
<organism evidence="1 2">
    <name type="scientific">Roseivirga spongicola</name>
    <dbReference type="NCBI Taxonomy" id="333140"/>
    <lineage>
        <taxon>Bacteria</taxon>
        <taxon>Pseudomonadati</taxon>
        <taxon>Bacteroidota</taxon>
        <taxon>Cytophagia</taxon>
        <taxon>Cytophagales</taxon>
        <taxon>Roseivirgaceae</taxon>
        <taxon>Roseivirga</taxon>
    </lineage>
</organism>
<dbReference type="PANTHER" id="PTHR13061">
    <property type="entry name" value="DYNACTIN SUBUNIT P25"/>
    <property type="match status" value="1"/>
</dbReference>
<protein>
    <submittedName>
        <fullName evidence="1">Gamma carbonic anhydrase family protein</fullName>
    </submittedName>
</protein>
<gene>
    <name evidence="1" type="ORF">AWW68_15105</name>
</gene>
<dbReference type="OrthoDB" id="9803036at2"/>
<dbReference type="InterPro" id="IPR011004">
    <property type="entry name" value="Trimer_LpxA-like_sf"/>
</dbReference>
<name>A0A150X5J5_9BACT</name>
<evidence type="ECO:0000313" key="1">
    <source>
        <dbReference type="EMBL" id="KYG73990.1"/>
    </source>
</evidence>
<dbReference type="EMBL" id="LRPC01000028">
    <property type="protein sequence ID" value="KYG73990.1"/>
    <property type="molecule type" value="Genomic_DNA"/>
</dbReference>
<dbReference type="InterPro" id="IPR050484">
    <property type="entry name" value="Transf_Hexapept/Carb_Anhydrase"/>
</dbReference>
<dbReference type="InterPro" id="IPR001451">
    <property type="entry name" value="Hexapep"/>
</dbReference>
<keyword evidence="2" id="KW-1185">Reference proteome</keyword>
<dbReference type="Proteomes" id="UP000075606">
    <property type="component" value="Unassembled WGS sequence"/>
</dbReference>
<dbReference type="CDD" id="cd04745">
    <property type="entry name" value="LbH_paaY_like"/>
    <property type="match status" value="1"/>
</dbReference>
<proteinExistence type="predicted"/>
<sequence>MIYEFNNIKPVVHETAFVHPLAAVTGDVIIGKNVYIGPGAAIRGDWGRIVIEDGCNVQENCTVHMFPGITITLQESAHIGHGAIIHGAQIGKNVLVGMNAVIMDQSEIGDESIVGALSFVKANSIFEKRSLIVGNPAKRIKEVSDDMIGWKTEGTKLYQQLPADCYASLKECEPLREIEPNRPIASADYKTWNETKKK</sequence>
<dbReference type="AlphaFoldDB" id="A0A150X5J5"/>
<dbReference type="SUPFAM" id="SSF51161">
    <property type="entry name" value="Trimeric LpxA-like enzymes"/>
    <property type="match status" value="1"/>
</dbReference>
<evidence type="ECO:0000313" key="2">
    <source>
        <dbReference type="Proteomes" id="UP000075606"/>
    </source>
</evidence>
<dbReference type="Pfam" id="PF00132">
    <property type="entry name" value="Hexapep"/>
    <property type="match status" value="2"/>
</dbReference>
<dbReference type="Gene3D" id="2.160.10.10">
    <property type="entry name" value="Hexapeptide repeat proteins"/>
    <property type="match status" value="1"/>
</dbReference>
<dbReference type="STRING" id="333140.AWW68_15105"/>
<accession>A0A150X5J5</accession>
<dbReference type="RefSeq" id="WP_068223216.1">
    <property type="nucleotide sequence ID" value="NZ_LRPC01000028.1"/>
</dbReference>
<reference evidence="1 2" key="1">
    <citation type="submission" date="2016-01" db="EMBL/GenBank/DDBJ databases">
        <title>Genome sequencing of Roseivirga spongicola UST030701-084.</title>
        <authorList>
            <person name="Selvaratnam C."/>
            <person name="Thevarajoo S."/>
            <person name="Goh K.M."/>
            <person name="Ee R."/>
            <person name="Chan K.-G."/>
            <person name="Chong C.S."/>
        </authorList>
    </citation>
    <scope>NUCLEOTIDE SEQUENCE [LARGE SCALE GENOMIC DNA]</scope>
    <source>
        <strain evidence="1 2">UST030701-084</strain>
    </source>
</reference>
<comment type="caution">
    <text evidence="1">The sequence shown here is derived from an EMBL/GenBank/DDBJ whole genome shotgun (WGS) entry which is preliminary data.</text>
</comment>